<dbReference type="AlphaFoldDB" id="C7M1H4"/>
<dbReference type="HOGENOM" id="CLU_1192714_0_0_11"/>
<dbReference type="EMBL" id="CP001631">
    <property type="protein sequence ID" value="ACU53023.1"/>
    <property type="molecule type" value="Genomic_DNA"/>
</dbReference>
<dbReference type="eggNOG" id="ENOG5031HAW">
    <property type="taxonomic scope" value="Bacteria"/>
</dbReference>
<accession>C7M1H4</accession>
<dbReference type="STRING" id="525909.Afer_0048"/>
<sequence length="232" mass="24192">MRRLAWMMVAGATLAACGTATAQVTGPVARAARALASVPLHFCFVIDATAQDAQERISGCGDESAGARRLALTQNLLEQVGSQRQQSSEGVIEIGSKEWVSSSKVWQLVTPTTNVIEPLAVADLVDAAPGFVVGRGSVVDGVQALAYSTVLEGSSLSRTLARLPAALAEQYRGENLRSDDLTVELSPQGRLLEVDQHQSLVVSGQAVTAVSVLVLSRFGQSVTVTPPSPVAG</sequence>
<protein>
    <recommendedName>
        <fullName evidence="4">Lipoprotein</fullName>
    </recommendedName>
</protein>
<dbReference type="Gene3D" id="2.50.20.20">
    <property type="match status" value="1"/>
</dbReference>
<dbReference type="KEGG" id="afo:Afer_0048"/>
<evidence type="ECO:0000313" key="2">
    <source>
        <dbReference type="EMBL" id="ACU53023.1"/>
    </source>
</evidence>
<keyword evidence="1" id="KW-0732">Signal</keyword>
<keyword evidence="3" id="KW-1185">Reference proteome</keyword>
<evidence type="ECO:0008006" key="4">
    <source>
        <dbReference type="Google" id="ProtNLM"/>
    </source>
</evidence>
<dbReference type="Proteomes" id="UP000000771">
    <property type="component" value="Chromosome"/>
</dbReference>
<name>C7M1H4_ACIFD</name>
<feature type="chain" id="PRO_5002979730" description="Lipoprotein" evidence="1">
    <location>
        <begin position="23"/>
        <end position="232"/>
    </location>
</feature>
<feature type="signal peptide" evidence="1">
    <location>
        <begin position="1"/>
        <end position="22"/>
    </location>
</feature>
<organism evidence="2 3">
    <name type="scientific">Acidimicrobium ferrooxidans (strain DSM 10331 / JCM 15462 / NBRC 103882 / ICP)</name>
    <dbReference type="NCBI Taxonomy" id="525909"/>
    <lineage>
        <taxon>Bacteria</taxon>
        <taxon>Bacillati</taxon>
        <taxon>Actinomycetota</taxon>
        <taxon>Acidimicrobiia</taxon>
        <taxon>Acidimicrobiales</taxon>
        <taxon>Acidimicrobiaceae</taxon>
        <taxon>Acidimicrobium</taxon>
    </lineage>
</organism>
<proteinExistence type="predicted"/>
<evidence type="ECO:0000256" key="1">
    <source>
        <dbReference type="SAM" id="SignalP"/>
    </source>
</evidence>
<gene>
    <name evidence="2" type="ordered locus">Afer_0048</name>
</gene>
<reference evidence="2 3" key="1">
    <citation type="journal article" date="2009" name="Stand. Genomic Sci.">
        <title>Complete genome sequence of Acidimicrobium ferrooxidans type strain (ICP).</title>
        <authorList>
            <person name="Clum A."/>
            <person name="Nolan M."/>
            <person name="Lang E."/>
            <person name="Glavina Del Rio T."/>
            <person name="Tice H."/>
            <person name="Copeland A."/>
            <person name="Cheng J.F."/>
            <person name="Lucas S."/>
            <person name="Chen F."/>
            <person name="Bruce D."/>
            <person name="Goodwin L."/>
            <person name="Pitluck S."/>
            <person name="Ivanova N."/>
            <person name="Mavrommatis K."/>
            <person name="Mikhailova N."/>
            <person name="Pati A."/>
            <person name="Chen A."/>
            <person name="Palaniappan K."/>
            <person name="Goker M."/>
            <person name="Spring S."/>
            <person name="Land M."/>
            <person name="Hauser L."/>
            <person name="Chang Y.J."/>
            <person name="Jeffries C.C."/>
            <person name="Chain P."/>
            <person name="Bristow J."/>
            <person name="Eisen J.A."/>
            <person name="Markowitz V."/>
            <person name="Hugenholtz P."/>
            <person name="Kyrpides N.C."/>
            <person name="Klenk H.P."/>
            <person name="Lapidus A."/>
        </authorList>
    </citation>
    <scope>NUCLEOTIDE SEQUENCE [LARGE SCALE GENOMIC DNA]</scope>
    <source>
        <strain evidence="3">DSM 10331 / JCM 15462 / NBRC 103882 / ICP</strain>
    </source>
</reference>
<evidence type="ECO:0000313" key="3">
    <source>
        <dbReference type="Proteomes" id="UP000000771"/>
    </source>
</evidence>
<dbReference type="PROSITE" id="PS51257">
    <property type="entry name" value="PROKAR_LIPOPROTEIN"/>
    <property type="match status" value="1"/>
</dbReference>